<dbReference type="SUPFAM" id="SSF46785">
    <property type="entry name" value="Winged helix' DNA-binding domain"/>
    <property type="match status" value="1"/>
</dbReference>
<dbReference type="CDD" id="cd00609">
    <property type="entry name" value="AAT_like"/>
    <property type="match status" value="1"/>
</dbReference>
<dbReference type="InterPro" id="IPR015424">
    <property type="entry name" value="PyrdxlP-dep_Trfase"/>
</dbReference>
<keyword evidence="10" id="KW-1185">Reference proteome</keyword>
<reference evidence="9 10" key="1">
    <citation type="submission" date="2015-01" db="EMBL/GenBank/DDBJ databases">
        <title>Paenibacillus swuensis/DY6/whole genome sequencing.</title>
        <authorList>
            <person name="Kim M.K."/>
            <person name="Srinivasan S."/>
            <person name="Lee J.-J."/>
        </authorList>
    </citation>
    <scope>NUCLEOTIDE SEQUENCE [LARGE SCALE GENOMIC DNA]</scope>
    <source>
        <strain evidence="9 10">DY6</strain>
    </source>
</reference>
<sequence length="470" mass="53143">MIDLSISFDAKDPLYIQLYQQIRELVHVGALKGGMKLPSIRSLQRQLNISKTTVETAYHMLLEEGYVVSKERSGLVVVSPPGSFSVDGSDLIGNRVLNESSTSFNQFPKQHLIDFSLLSVDGDSFPIRIWKSVVGEALSQQSQFIHLYGDPQGEMSFRESLSQYLRKSRGVVCSPEQIVIGTGISYSILLLSKLLKEIRRVGVEKSGIAQVRDYFIQHGFEIVLVDLNDLERVEQESKHSRIHMLYVTPSHQPSGDPMPYLTRQRILEWASRHETYIIEDDYDGELRLSGKPVPSLQGLDKSGSVIYIGTFSKTFSPALRLNYMVLPINMLEKLKSITPVLSGPSRIDQWAMQLFMSRGHWYRHLRRVRKIYRYKNETLVQLLRQHLPGSFELKASSSGLHIELLMTVDCDEETLIGLAKQEGVLVYGSQGGTNQVYPKIYLGFGGLSLQEMEEGVQLLCKAWSSVLKGR</sequence>
<name>A0A172TNT0_9BACL</name>
<keyword evidence="7" id="KW-0804">Transcription</keyword>
<gene>
    <name evidence="9" type="ORF">SY83_03970</name>
</gene>
<evidence type="ECO:0000256" key="1">
    <source>
        <dbReference type="ARBA" id="ARBA00001933"/>
    </source>
</evidence>
<dbReference type="PANTHER" id="PTHR46577:SF1">
    <property type="entry name" value="HTH-TYPE TRANSCRIPTIONAL REGULATORY PROTEIN GABR"/>
    <property type="match status" value="1"/>
</dbReference>
<comment type="similarity">
    <text evidence="2">In the C-terminal section; belongs to the class-I pyridoxal-phosphate-dependent aminotransferase family.</text>
</comment>
<dbReference type="SMART" id="SM00345">
    <property type="entry name" value="HTH_GNTR"/>
    <property type="match status" value="1"/>
</dbReference>
<dbReference type="InterPro" id="IPR036390">
    <property type="entry name" value="WH_DNA-bd_sf"/>
</dbReference>
<evidence type="ECO:0000256" key="5">
    <source>
        <dbReference type="ARBA" id="ARBA00023015"/>
    </source>
</evidence>
<dbReference type="Pfam" id="PF00392">
    <property type="entry name" value="GntR"/>
    <property type="match status" value="1"/>
</dbReference>
<evidence type="ECO:0000259" key="8">
    <source>
        <dbReference type="PROSITE" id="PS50949"/>
    </source>
</evidence>
<dbReference type="EMBL" id="CP011388">
    <property type="protein sequence ID" value="ANE48715.1"/>
    <property type="molecule type" value="Genomic_DNA"/>
</dbReference>
<dbReference type="Gene3D" id="1.10.10.10">
    <property type="entry name" value="Winged helix-like DNA-binding domain superfamily/Winged helix DNA-binding domain"/>
    <property type="match status" value="1"/>
</dbReference>
<dbReference type="PROSITE" id="PS50949">
    <property type="entry name" value="HTH_GNTR"/>
    <property type="match status" value="1"/>
</dbReference>
<keyword evidence="5" id="KW-0805">Transcription regulation</keyword>
<dbReference type="GO" id="GO:0008483">
    <property type="term" value="F:transaminase activity"/>
    <property type="evidence" value="ECO:0007669"/>
    <property type="project" value="UniProtKB-KW"/>
</dbReference>
<evidence type="ECO:0000256" key="7">
    <source>
        <dbReference type="ARBA" id="ARBA00023163"/>
    </source>
</evidence>
<dbReference type="KEGG" id="pswu:SY83_03970"/>
<dbReference type="PANTHER" id="PTHR46577">
    <property type="entry name" value="HTH-TYPE TRANSCRIPTIONAL REGULATORY PROTEIN GABR"/>
    <property type="match status" value="1"/>
</dbReference>
<organism evidence="9 10">
    <name type="scientific">Paenibacillus swuensis</name>
    <dbReference type="NCBI Taxonomy" id="1178515"/>
    <lineage>
        <taxon>Bacteria</taxon>
        <taxon>Bacillati</taxon>
        <taxon>Bacillota</taxon>
        <taxon>Bacilli</taxon>
        <taxon>Bacillales</taxon>
        <taxon>Paenibacillaceae</taxon>
        <taxon>Paenibacillus</taxon>
    </lineage>
</organism>
<feature type="domain" description="HTH gntR-type" evidence="8">
    <location>
        <begin position="12"/>
        <end position="80"/>
    </location>
</feature>
<dbReference type="InterPro" id="IPR036388">
    <property type="entry name" value="WH-like_DNA-bd_sf"/>
</dbReference>
<dbReference type="Proteomes" id="UP000076927">
    <property type="component" value="Chromosome"/>
</dbReference>
<dbReference type="Gene3D" id="3.40.640.10">
    <property type="entry name" value="Type I PLP-dependent aspartate aminotransferase-like (Major domain)"/>
    <property type="match status" value="1"/>
</dbReference>
<evidence type="ECO:0000256" key="4">
    <source>
        <dbReference type="ARBA" id="ARBA00022898"/>
    </source>
</evidence>
<keyword evidence="4" id="KW-0663">Pyridoxal phosphate</keyword>
<evidence type="ECO:0000256" key="3">
    <source>
        <dbReference type="ARBA" id="ARBA00022576"/>
    </source>
</evidence>
<evidence type="ECO:0000256" key="2">
    <source>
        <dbReference type="ARBA" id="ARBA00005384"/>
    </source>
</evidence>
<keyword evidence="3" id="KW-0808">Transferase</keyword>
<comment type="cofactor">
    <cofactor evidence="1">
        <name>pyridoxal 5'-phosphate</name>
        <dbReference type="ChEBI" id="CHEBI:597326"/>
    </cofactor>
</comment>
<dbReference type="InterPro" id="IPR000524">
    <property type="entry name" value="Tscrpt_reg_HTH_GntR"/>
</dbReference>
<dbReference type="AlphaFoldDB" id="A0A172TNT0"/>
<keyword evidence="6" id="KW-0238">DNA-binding</keyword>
<dbReference type="GO" id="GO:0003677">
    <property type="term" value="F:DNA binding"/>
    <property type="evidence" value="ECO:0007669"/>
    <property type="project" value="UniProtKB-KW"/>
</dbReference>
<dbReference type="GO" id="GO:0030170">
    <property type="term" value="F:pyridoxal phosphate binding"/>
    <property type="evidence" value="ECO:0007669"/>
    <property type="project" value="InterPro"/>
</dbReference>
<dbReference type="InterPro" id="IPR051446">
    <property type="entry name" value="HTH_trans_reg/aminotransferase"/>
</dbReference>
<dbReference type="SUPFAM" id="SSF53383">
    <property type="entry name" value="PLP-dependent transferases"/>
    <property type="match status" value="1"/>
</dbReference>
<evidence type="ECO:0000313" key="9">
    <source>
        <dbReference type="EMBL" id="ANE48715.1"/>
    </source>
</evidence>
<proteinExistence type="inferred from homology"/>
<accession>A0A172TNT0</accession>
<dbReference type="Pfam" id="PF00155">
    <property type="entry name" value="Aminotran_1_2"/>
    <property type="match status" value="1"/>
</dbReference>
<evidence type="ECO:0000313" key="10">
    <source>
        <dbReference type="Proteomes" id="UP000076927"/>
    </source>
</evidence>
<dbReference type="InterPro" id="IPR015421">
    <property type="entry name" value="PyrdxlP-dep_Trfase_major"/>
</dbReference>
<dbReference type="InterPro" id="IPR004839">
    <property type="entry name" value="Aminotransferase_I/II_large"/>
</dbReference>
<dbReference type="GO" id="GO:0003700">
    <property type="term" value="F:DNA-binding transcription factor activity"/>
    <property type="evidence" value="ECO:0007669"/>
    <property type="project" value="InterPro"/>
</dbReference>
<protein>
    <recommendedName>
        <fullName evidence="8">HTH gntR-type domain-containing protein</fullName>
    </recommendedName>
</protein>
<dbReference type="CDD" id="cd07377">
    <property type="entry name" value="WHTH_GntR"/>
    <property type="match status" value="1"/>
</dbReference>
<keyword evidence="3" id="KW-0032">Aminotransferase</keyword>
<dbReference type="PATRIC" id="fig|1178515.4.peg.789"/>
<evidence type="ECO:0000256" key="6">
    <source>
        <dbReference type="ARBA" id="ARBA00023125"/>
    </source>
</evidence>